<accession>A0A0A9AIL8</accession>
<proteinExistence type="predicted"/>
<reference evidence="1" key="2">
    <citation type="journal article" date="2015" name="Data Brief">
        <title>Shoot transcriptome of the giant reed, Arundo donax.</title>
        <authorList>
            <person name="Barrero R.A."/>
            <person name="Guerrero F.D."/>
            <person name="Moolhuijzen P."/>
            <person name="Goolsby J.A."/>
            <person name="Tidwell J."/>
            <person name="Bellgard S.E."/>
            <person name="Bellgard M.I."/>
        </authorList>
    </citation>
    <scope>NUCLEOTIDE SEQUENCE</scope>
    <source>
        <tissue evidence="1">Shoot tissue taken approximately 20 cm above the soil surface</tissue>
    </source>
</reference>
<dbReference type="EMBL" id="GBRH01246899">
    <property type="protein sequence ID" value="JAD50996.1"/>
    <property type="molecule type" value="Transcribed_RNA"/>
</dbReference>
<sequence length="39" mass="4512">MIGSPHHRGREREQRGGRGLTVCLPLFILPFPFIDQGWH</sequence>
<evidence type="ECO:0000313" key="1">
    <source>
        <dbReference type="EMBL" id="JAD50996.1"/>
    </source>
</evidence>
<reference evidence="1" key="1">
    <citation type="submission" date="2014-09" db="EMBL/GenBank/DDBJ databases">
        <authorList>
            <person name="Magalhaes I.L.F."/>
            <person name="Oliveira U."/>
            <person name="Santos F.R."/>
            <person name="Vidigal T.H.D.A."/>
            <person name="Brescovit A.D."/>
            <person name="Santos A.J."/>
        </authorList>
    </citation>
    <scope>NUCLEOTIDE SEQUENCE</scope>
    <source>
        <tissue evidence="1">Shoot tissue taken approximately 20 cm above the soil surface</tissue>
    </source>
</reference>
<name>A0A0A9AIL8_ARUDO</name>
<dbReference type="AlphaFoldDB" id="A0A0A9AIL8"/>
<protein>
    <submittedName>
        <fullName evidence="1">Uncharacterized protein</fullName>
    </submittedName>
</protein>
<organism evidence="1">
    <name type="scientific">Arundo donax</name>
    <name type="common">Giant reed</name>
    <name type="synonym">Donax arundinaceus</name>
    <dbReference type="NCBI Taxonomy" id="35708"/>
    <lineage>
        <taxon>Eukaryota</taxon>
        <taxon>Viridiplantae</taxon>
        <taxon>Streptophyta</taxon>
        <taxon>Embryophyta</taxon>
        <taxon>Tracheophyta</taxon>
        <taxon>Spermatophyta</taxon>
        <taxon>Magnoliopsida</taxon>
        <taxon>Liliopsida</taxon>
        <taxon>Poales</taxon>
        <taxon>Poaceae</taxon>
        <taxon>PACMAD clade</taxon>
        <taxon>Arundinoideae</taxon>
        <taxon>Arundineae</taxon>
        <taxon>Arundo</taxon>
    </lineage>
</organism>